<dbReference type="Proteomes" id="UP000178645">
    <property type="component" value="Unassembled WGS sequence"/>
</dbReference>
<sequence>MRLSLKEHTAKHFAVCESYQENKRNKRNQLLFGLFVLGLLLAPLTILIELDLLGNQFLVLAGPVIYPLAIATGELY</sequence>
<organism evidence="2 3">
    <name type="scientific">Candidatus Nomurabacteria bacterium RIFCSPLOWO2_12_FULL_44_11</name>
    <dbReference type="NCBI Taxonomy" id="1801796"/>
    <lineage>
        <taxon>Bacteria</taxon>
        <taxon>Candidatus Nomuraibacteriota</taxon>
    </lineage>
</organism>
<keyword evidence="1" id="KW-1133">Transmembrane helix</keyword>
<protein>
    <submittedName>
        <fullName evidence="2">Uncharacterized protein</fullName>
    </submittedName>
</protein>
<keyword evidence="1" id="KW-0472">Membrane</keyword>
<comment type="caution">
    <text evidence="2">The sequence shown here is derived from an EMBL/GenBank/DDBJ whole genome shotgun (WGS) entry which is preliminary data.</text>
</comment>
<feature type="transmembrane region" description="Helical" evidence="1">
    <location>
        <begin position="30"/>
        <end position="48"/>
    </location>
</feature>
<gene>
    <name evidence="2" type="ORF">A3G53_03445</name>
</gene>
<dbReference type="AlphaFoldDB" id="A0A1F6Y7X1"/>
<proteinExistence type="predicted"/>
<keyword evidence="1" id="KW-0812">Transmembrane</keyword>
<evidence type="ECO:0000313" key="2">
    <source>
        <dbReference type="EMBL" id="OGJ02436.1"/>
    </source>
</evidence>
<accession>A0A1F6Y7X1</accession>
<evidence type="ECO:0000313" key="3">
    <source>
        <dbReference type="Proteomes" id="UP000178645"/>
    </source>
</evidence>
<reference evidence="2 3" key="1">
    <citation type="journal article" date="2016" name="Nat. Commun.">
        <title>Thousands of microbial genomes shed light on interconnected biogeochemical processes in an aquifer system.</title>
        <authorList>
            <person name="Anantharaman K."/>
            <person name="Brown C.T."/>
            <person name="Hug L.A."/>
            <person name="Sharon I."/>
            <person name="Castelle C.J."/>
            <person name="Probst A.J."/>
            <person name="Thomas B.C."/>
            <person name="Singh A."/>
            <person name="Wilkins M.J."/>
            <person name="Karaoz U."/>
            <person name="Brodie E.L."/>
            <person name="Williams K.H."/>
            <person name="Hubbard S.S."/>
            <person name="Banfield J.F."/>
        </authorList>
    </citation>
    <scope>NUCLEOTIDE SEQUENCE [LARGE SCALE GENOMIC DNA]</scope>
</reference>
<evidence type="ECO:0000256" key="1">
    <source>
        <dbReference type="SAM" id="Phobius"/>
    </source>
</evidence>
<name>A0A1F6Y7X1_9BACT</name>
<dbReference type="EMBL" id="MFVU01000002">
    <property type="protein sequence ID" value="OGJ02436.1"/>
    <property type="molecule type" value="Genomic_DNA"/>
</dbReference>